<sequence>MDSEGDPTLSTFAEEKELSDLVAQLVNQTDTSVEQETTDQSKSQIDPLIRLSNILDLYQEQPYLLDPHLEEIVLPVVSNFRKCIEYLQSNHSPPFNGILAEGYSETKTLKPPCDINGYIQRLAHFLYLLTKVRGYKTIVRLFPHEVQDLSLVLTTFSLSADRKPGAAKLIETLSWEFRYIMLLWLSLICMIPFDLSRFDQIPCNQEQSLKTSENIQINSSFFLSSAGKEREAAALVLARLMLRQDMASTFITPFLESILGRLNSQSPCDIFEVTGILQTLCYLTKLARPSQLQTVIPQLYRTLAIIDSLASTSQNITVRKLRVKLAGRIALLCLSAAHISLIGDGVSEEVEVIIQELLSSLQDKDTIVRWSGAKYLARLAKLLPIQFATQVFDAVLDLFEESQSATESTLLAVSEHTWHGACLASAEFLRWKIFPLSRLERLLKWTVQALHFEQRKGVRNIGSGVRDAAAYVLWSLGRAFRPSDLGPFGDRLAIQLVLQSLFDREVHIRRAGSAAFQENVGRLGVFPHGIQVLQIADFFTVGLRRSSFLTAAPEVAKYEVYQEPILNHLIGVCICHWDLDIRELASRSIGKIASHSMEKIPQQILGRIGSDVNSKDVNKVHGTLLTLAEIAKLFDYDKTLSCASTVREQIFVAITSVKETYLTAYSSNLLLIGICEGLMHTFSTDQPAGAEFPASPYWDQMMKIALKRPDDTLHTAIQRVFLKFSTLGSGLNHVPRLSKVLKSGQSVAKQAAARFLGGFILKAERNKALFDKTFELLLQYADREGPVAEVGIEVRRNAIESIVALLVNLDESLNDFVSPTKFLSVISVLINGLNDYTNDERGDVGSWVRSSSLKSLAVLVEFCTLLPNRVPQYLPKKETRRILAGILKQTVESIDSLRELAWSSASTIVSKVLTMEIDAYDCLATTFDPLSHSDLLDSRKKVGTCSANWRDLSWTFPRTLNVLKLSAEDESGSLTHYLDSMVEGIVLLVGGKGNSAARQAAQTLCTYLSTTNQNRLTREFVSRILQLTRTRTKEPKLLLSALETLAILLELPGTLAVLEVEPTDQKLLKNMLVMATHGLNRPNFPLTRVMVGMKIVIRLTAFVSTRSQAGQSVARYLAHHLPRVRGVAADMLANQPHLQIENMTEVIELLTTTNWTHGK</sequence>
<feature type="domain" description="Tubulin-folding cofactor D C-terminal" evidence="2">
    <location>
        <begin position="881"/>
        <end position="1074"/>
    </location>
</feature>
<evidence type="ECO:0000259" key="2">
    <source>
        <dbReference type="Pfam" id="PF12612"/>
    </source>
</evidence>
<keyword evidence="5" id="KW-1185">Reference proteome</keyword>
<dbReference type="Pfam" id="PF23579">
    <property type="entry name" value="ARM_TBCD"/>
    <property type="match status" value="1"/>
</dbReference>
<protein>
    <recommendedName>
        <fullName evidence="6">Tubulin-specific chaperone D</fullName>
    </recommendedName>
</protein>
<dbReference type="InterPro" id="IPR033162">
    <property type="entry name" value="TBCD"/>
</dbReference>
<evidence type="ECO:0000259" key="3">
    <source>
        <dbReference type="Pfam" id="PF25767"/>
    </source>
</evidence>
<evidence type="ECO:0000256" key="1">
    <source>
        <dbReference type="ARBA" id="ARBA00023186"/>
    </source>
</evidence>
<organism evidence="4 5">
    <name type="scientific">Cronartium quercuum f. sp. fusiforme G11</name>
    <dbReference type="NCBI Taxonomy" id="708437"/>
    <lineage>
        <taxon>Eukaryota</taxon>
        <taxon>Fungi</taxon>
        <taxon>Dikarya</taxon>
        <taxon>Basidiomycota</taxon>
        <taxon>Pucciniomycotina</taxon>
        <taxon>Pucciniomycetes</taxon>
        <taxon>Pucciniales</taxon>
        <taxon>Coleosporiaceae</taxon>
        <taxon>Cronartium</taxon>
    </lineage>
</organism>
<dbReference type="InterPro" id="IPR022577">
    <property type="entry name" value="TBCD_C"/>
</dbReference>
<dbReference type="GO" id="GO:0048487">
    <property type="term" value="F:beta-tubulin binding"/>
    <property type="evidence" value="ECO:0007669"/>
    <property type="project" value="InterPro"/>
</dbReference>
<dbReference type="InterPro" id="IPR011989">
    <property type="entry name" value="ARM-like"/>
</dbReference>
<dbReference type="Pfam" id="PF12612">
    <property type="entry name" value="TFCD_C"/>
    <property type="match status" value="1"/>
</dbReference>
<evidence type="ECO:0000313" key="4">
    <source>
        <dbReference type="EMBL" id="KAG0149301.1"/>
    </source>
</evidence>
<comment type="caution">
    <text evidence="4">The sequence shown here is derived from an EMBL/GenBank/DDBJ whole genome shotgun (WGS) entry which is preliminary data.</text>
</comment>
<name>A0A9P6TEA4_9BASI</name>
<proteinExistence type="predicted"/>
<dbReference type="Proteomes" id="UP000886653">
    <property type="component" value="Unassembled WGS sequence"/>
</dbReference>
<evidence type="ECO:0000313" key="5">
    <source>
        <dbReference type="Proteomes" id="UP000886653"/>
    </source>
</evidence>
<dbReference type="GO" id="GO:0000226">
    <property type="term" value="P:microtubule cytoskeleton organization"/>
    <property type="evidence" value="ECO:0007669"/>
    <property type="project" value="TreeGrafter"/>
</dbReference>
<accession>A0A9P6TEA4</accession>
<dbReference type="AlphaFoldDB" id="A0A9P6TEA4"/>
<dbReference type="InterPro" id="IPR016024">
    <property type="entry name" value="ARM-type_fold"/>
</dbReference>
<dbReference type="Pfam" id="PF25767">
    <property type="entry name" value="ARM_TBCD_2nd"/>
    <property type="match status" value="1"/>
</dbReference>
<dbReference type="Gene3D" id="1.25.10.10">
    <property type="entry name" value="Leucine-rich Repeat Variant"/>
    <property type="match status" value="2"/>
</dbReference>
<evidence type="ECO:0008006" key="6">
    <source>
        <dbReference type="Google" id="ProtNLM"/>
    </source>
</evidence>
<dbReference type="GO" id="GO:0007021">
    <property type="term" value="P:tubulin complex assembly"/>
    <property type="evidence" value="ECO:0007669"/>
    <property type="project" value="InterPro"/>
</dbReference>
<dbReference type="GO" id="GO:0007023">
    <property type="term" value="P:post-chaperonin tubulin folding pathway"/>
    <property type="evidence" value="ECO:0007669"/>
    <property type="project" value="InterPro"/>
</dbReference>
<keyword evidence="1" id="KW-0143">Chaperone</keyword>
<reference evidence="4" key="1">
    <citation type="submission" date="2013-11" db="EMBL/GenBank/DDBJ databases">
        <title>Genome sequence of the fusiform rust pathogen reveals effectors for host alternation and coevolution with pine.</title>
        <authorList>
            <consortium name="DOE Joint Genome Institute"/>
            <person name="Smith K."/>
            <person name="Pendleton A."/>
            <person name="Kubisiak T."/>
            <person name="Anderson C."/>
            <person name="Salamov A."/>
            <person name="Aerts A."/>
            <person name="Riley R."/>
            <person name="Clum A."/>
            <person name="Lindquist E."/>
            <person name="Ence D."/>
            <person name="Campbell M."/>
            <person name="Kronenberg Z."/>
            <person name="Feau N."/>
            <person name="Dhillon B."/>
            <person name="Hamelin R."/>
            <person name="Burleigh J."/>
            <person name="Smith J."/>
            <person name="Yandell M."/>
            <person name="Nelson C."/>
            <person name="Grigoriev I."/>
            <person name="Davis J."/>
        </authorList>
    </citation>
    <scope>NUCLEOTIDE SEQUENCE</scope>
    <source>
        <strain evidence="4">G11</strain>
    </source>
</reference>
<dbReference type="SUPFAM" id="SSF48371">
    <property type="entry name" value="ARM repeat"/>
    <property type="match status" value="1"/>
</dbReference>
<dbReference type="GO" id="GO:0005096">
    <property type="term" value="F:GTPase activator activity"/>
    <property type="evidence" value="ECO:0007669"/>
    <property type="project" value="InterPro"/>
</dbReference>
<dbReference type="EMBL" id="MU167229">
    <property type="protein sequence ID" value="KAG0149301.1"/>
    <property type="molecule type" value="Genomic_DNA"/>
</dbReference>
<dbReference type="PANTHER" id="PTHR12658:SF0">
    <property type="entry name" value="TUBULIN-SPECIFIC CHAPERONE D"/>
    <property type="match status" value="1"/>
</dbReference>
<gene>
    <name evidence="4" type="ORF">CROQUDRAFT_89389</name>
</gene>
<dbReference type="InterPro" id="IPR058033">
    <property type="entry name" value="ARM_TBCD_2nd"/>
</dbReference>
<dbReference type="PANTHER" id="PTHR12658">
    <property type="entry name" value="BETA-TUBULIN COFACTOR D"/>
    <property type="match status" value="1"/>
</dbReference>
<dbReference type="OrthoDB" id="1735853at2759"/>
<feature type="domain" description="Tubulin-folding cofactor D ARM repeats" evidence="3">
    <location>
        <begin position="346"/>
        <end position="530"/>
    </location>
</feature>